<evidence type="ECO:0000259" key="1">
    <source>
        <dbReference type="Pfam" id="PF04993"/>
    </source>
</evidence>
<comment type="caution">
    <text evidence="2">The sequence shown here is derived from an EMBL/GenBank/DDBJ whole genome shotgun (WGS) entry which is preliminary data.</text>
</comment>
<dbReference type="Gene3D" id="3.30.1460.30">
    <property type="entry name" value="YgaC/TfoX-N like chaperone"/>
    <property type="match status" value="1"/>
</dbReference>
<evidence type="ECO:0000313" key="2">
    <source>
        <dbReference type="EMBL" id="PTM57311.1"/>
    </source>
</evidence>
<protein>
    <submittedName>
        <fullName evidence="2">DNA transformation protein</fullName>
    </submittedName>
</protein>
<dbReference type="AlphaFoldDB" id="A0A2T4Z5Z6"/>
<dbReference type="EMBL" id="PZZL01000004">
    <property type="protein sequence ID" value="PTM57311.1"/>
    <property type="molecule type" value="Genomic_DNA"/>
</dbReference>
<gene>
    <name evidence="2" type="ORF">C8P69_104362</name>
</gene>
<sequence length="123" mass="13719">MSAFDPDYLVDLFAPFARVTLRRMFSGHGIYRDGVVFALAIRDGLYLKSDATSAPLFDAAGAKPFTYATKRGETTVSSYRRMPEACFDDEDELRHWAGIAFAAALRSEARPKPARRRKALTPP</sequence>
<dbReference type="PANTHER" id="PTHR36121">
    <property type="entry name" value="PROTEIN SXY"/>
    <property type="match status" value="1"/>
</dbReference>
<name>A0A2T4Z5Z6_9HYPH</name>
<dbReference type="OrthoDB" id="1524907at2"/>
<dbReference type="SUPFAM" id="SSF159894">
    <property type="entry name" value="YgaC/TfoX-N like"/>
    <property type="match status" value="1"/>
</dbReference>
<organism evidence="2 3">
    <name type="scientific">Phreatobacter oligotrophus</name>
    <dbReference type="NCBI Taxonomy" id="1122261"/>
    <lineage>
        <taxon>Bacteria</taxon>
        <taxon>Pseudomonadati</taxon>
        <taxon>Pseudomonadota</taxon>
        <taxon>Alphaproteobacteria</taxon>
        <taxon>Hyphomicrobiales</taxon>
        <taxon>Phreatobacteraceae</taxon>
        <taxon>Phreatobacter</taxon>
    </lineage>
</organism>
<dbReference type="RefSeq" id="WP_108177222.1">
    <property type="nucleotide sequence ID" value="NZ_PZZL01000004.1"/>
</dbReference>
<dbReference type="Pfam" id="PF04993">
    <property type="entry name" value="TfoX_N"/>
    <property type="match status" value="1"/>
</dbReference>
<dbReference type="InterPro" id="IPR007076">
    <property type="entry name" value="TfoX_N"/>
</dbReference>
<dbReference type="Proteomes" id="UP000241808">
    <property type="component" value="Unassembled WGS sequence"/>
</dbReference>
<dbReference type="InterPro" id="IPR047525">
    <property type="entry name" value="TfoX-like"/>
</dbReference>
<reference evidence="2 3" key="1">
    <citation type="submission" date="2018-04" db="EMBL/GenBank/DDBJ databases">
        <title>Genomic Encyclopedia of Archaeal and Bacterial Type Strains, Phase II (KMG-II): from individual species to whole genera.</title>
        <authorList>
            <person name="Goeker M."/>
        </authorList>
    </citation>
    <scope>NUCLEOTIDE SEQUENCE [LARGE SCALE GENOMIC DNA]</scope>
    <source>
        <strain evidence="2 3">DSM 25521</strain>
    </source>
</reference>
<evidence type="ECO:0000313" key="3">
    <source>
        <dbReference type="Proteomes" id="UP000241808"/>
    </source>
</evidence>
<keyword evidence="3" id="KW-1185">Reference proteome</keyword>
<accession>A0A2T4Z5Z6</accession>
<dbReference type="PANTHER" id="PTHR36121:SF1">
    <property type="entry name" value="PROTEIN SXY"/>
    <property type="match status" value="1"/>
</dbReference>
<feature type="domain" description="TfoX N-terminal" evidence="1">
    <location>
        <begin position="11"/>
        <end position="104"/>
    </location>
</feature>
<proteinExistence type="predicted"/>